<evidence type="ECO:0000313" key="2">
    <source>
        <dbReference type="Proteomes" id="UP001320706"/>
    </source>
</evidence>
<dbReference type="Proteomes" id="UP001320706">
    <property type="component" value="Unassembled WGS sequence"/>
</dbReference>
<keyword evidence="2" id="KW-1185">Reference proteome</keyword>
<proteinExistence type="predicted"/>
<sequence>MSYTEWIASLGNAYCSPESELPITGHATRTPLIVNSVQPEADATVMPQASGHDEASDDSNNYGSVQPSLHRSGHIGGGLGHLPSNTDNGVTFEHRGGNGTTAPEHLVTNIMIRKRQQMARSNILVPSESRATAGLNPSGNGLTAGMTPSEYRSTAAECILQFCVKNFTASEINGDFEEAEHSTWSNNSVGARQYQMGLYEQEFIPEYQLTPPGQNQTFLVDQTAQVEITSWMSQDLNGSAFTLPPYGDRAYTNDIIQGISQALDNGDTGFFTGVDNVAKSMTAALRTSEAVPLIGIAQGTEPFIHVRWAWVAGPVTILVLAGAFVCCVMLSCKDQRGHVEVWKNNSGAVLFHGID</sequence>
<evidence type="ECO:0000313" key="1">
    <source>
        <dbReference type="EMBL" id="KAK8219696.1"/>
    </source>
</evidence>
<comment type="caution">
    <text evidence="1">The sequence shown here is derived from an EMBL/GenBank/DDBJ whole genome shotgun (WGS) entry which is preliminary data.</text>
</comment>
<reference evidence="1" key="1">
    <citation type="submission" date="2024-02" db="EMBL/GenBank/DDBJ databases">
        <title>Metagenome Assembled Genome of Zalaria obscura JY119.</title>
        <authorList>
            <person name="Vighnesh L."/>
            <person name="Jagadeeshwari U."/>
            <person name="Venkata Ramana C."/>
            <person name="Sasikala C."/>
        </authorList>
    </citation>
    <scope>NUCLEOTIDE SEQUENCE</scope>
    <source>
        <strain evidence="1">JY119</strain>
    </source>
</reference>
<dbReference type="EMBL" id="JAMKPW020000003">
    <property type="protein sequence ID" value="KAK8219696.1"/>
    <property type="molecule type" value="Genomic_DNA"/>
</dbReference>
<accession>A0ACC3SLX0</accession>
<organism evidence="1 2">
    <name type="scientific">Zalaria obscura</name>
    <dbReference type="NCBI Taxonomy" id="2024903"/>
    <lineage>
        <taxon>Eukaryota</taxon>
        <taxon>Fungi</taxon>
        <taxon>Dikarya</taxon>
        <taxon>Ascomycota</taxon>
        <taxon>Pezizomycotina</taxon>
        <taxon>Dothideomycetes</taxon>
        <taxon>Dothideomycetidae</taxon>
        <taxon>Dothideales</taxon>
        <taxon>Zalariaceae</taxon>
        <taxon>Zalaria</taxon>
    </lineage>
</organism>
<gene>
    <name evidence="1" type="ORF">M8818_000670</name>
</gene>
<protein>
    <submittedName>
        <fullName evidence="1">Uncharacterized protein</fullName>
    </submittedName>
</protein>
<name>A0ACC3SLX0_9PEZI</name>